<gene>
    <name evidence="6" type="ORF">F0919_02480</name>
</gene>
<comment type="caution">
    <text evidence="6">The sequence shown here is derived from an EMBL/GenBank/DDBJ whole genome shotgun (WGS) entry which is preliminary data.</text>
</comment>
<dbReference type="Pfam" id="PF13420">
    <property type="entry name" value="Acetyltransf_4"/>
    <property type="match status" value="1"/>
</dbReference>
<protein>
    <submittedName>
        <fullName evidence="6">N-acetyltransferase family protein</fullName>
    </submittedName>
</protein>
<dbReference type="RefSeq" id="WP_150031131.1">
    <property type="nucleotide sequence ID" value="NZ_VWSH01000001.1"/>
</dbReference>
<keyword evidence="1 6" id="KW-0808">Transferase</keyword>
<dbReference type="Proteomes" id="UP000323632">
    <property type="component" value="Unassembled WGS sequence"/>
</dbReference>
<dbReference type="CDD" id="cd04301">
    <property type="entry name" value="NAT_SF"/>
    <property type="match status" value="1"/>
</dbReference>
<dbReference type="FunFam" id="3.40.630.30:FF:000026">
    <property type="entry name" value="Phosphinothricin acetyltransferase"/>
    <property type="match status" value="1"/>
</dbReference>
<name>A0A5M6CN35_9BACT</name>
<dbReference type="InterPro" id="IPR000182">
    <property type="entry name" value="GNAT_dom"/>
</dbReference>
<dbReference type="InterPro" id="IPR016181">
    <property type="entry name" value="Acyl_CoA_acyltransferase"/>
</dbReference>
<keyword evidence="2" id="KW-0012">Acyltransferase</keyword>
<evidence type="ECO:0000313" key="6">
    <source>
        <dbReference type="EMBL" id="KAA5536554.1"/>
    </source>
</evidence>
<accession>A0A5M6CN35</accession>
<keyword evidence="7" id="KW-1185">Reference proteome</keyword>
<evidence type="ECO:0000313" key="7">
    <source>
        <dbReference type="Proteomes" id="UP000323632"/>
    </source>
</evidence>
<evidence type="ECO:0000256" key="3">
    <source>
        <dbReference type="ARBA" id="ARBA00050603"/>
    </source>
</evidence>
<dbReference type="AlphaFoldDB" id="A0A5M6CN35"/>
<dbReference type="Gene3D" id="3.40.630.30">
    <property type="match status" value="1"/>
</dbReference>
<dbReference type="EMBL" id="VWSH01000001">
    <property type="protein sequence ID" value="KAA5536554.1"/>
    <property type="molecule type" value="Genomic_DNA"/>
</dbReference>
<organism evidence="6 7">
    <name type="scientific">Taibaiella lutea</name>
    <dbReference type="NCBI Taxonomy" id="2608001"/>
    <lineage>
        <taxon>Bacteria</taxon>
        <taxon>Pseudomonadati</taxon>
        <taxon>Bacteroidota</taxon>
        <taxon>Chitinophagia</taxon>
        <taxon>Chitinophagales</taxon>
        <taxon>Chitinophagaceae</taxon>
        <taxon>Taibaiella</taxon>
    </lineage>
</organism>
<dbReference type="PROSITE" id="PS51186">
    <property type="entry name" value="GNAT"/>
    <property type="match status" value="1"/>
</dbReference>
<evidence type="ECO:0000256" key="1">
    <source>
        <dbReference type="ARBA" id="ARBA00022679"/>
    </source>
</evidence>
<evidence type="ECO:0000256" key="4">
    <source>
        <dbReference type="ARBA" id="ARBA00051334"/>
    </source>
</evidence>
<reference evidence="6 7" key="1">
    <citation type="submission" date="2019-09" db="EMBL/GenBank/DDBJ databases">
        <title>Genome sequence and assembly of Taibaiella sp.</title>
        <authorList>
            <person name="Chhetri G."/>
        </authorList>
    </citation>
    <scope>NUCLEOTIDE SEQUENCE [LARGE SCALE GENOMIC DNA]</scope>
    <source>
        <strain evidence="6 7">KVB11</strain>
    </source>
</reference>
<sequence>MTHSDKNAEILIRPATEDDLAEILYIYNDAILNTTSVYNYLPHTLEMRKEWFLQKQQEDFPVLVAEQKGIVTGFSTYGHFRAWAAYKYSVEVSVYIHPEYRGKGIAKLLYPPLFQKAKEQQLHALMAGIDASNIASIRLHEQFGFKTVGLFKEVGYKFDKWLDLQFMQLLLETPEQPVSK</sequence>
<dbReference type="PANTHER" id="PTHR43072">
    <property type="entry name" value="N-ACETYLTRANSFERASE"/>
    <property type="match status" value="1"/>
</dbReference>
<dbReference type="GO" id="GO:0016747">
    <property type="term" value="F:acyltransferase activity, transferring groups other than amino-acyl groups"/>
    <property type="evidence" value="ECO:0007669"/>
    <property type="project" value="InterPro"/>
</dbReference>
<proteinExistence type="predicted"/>
<comment type="catalytic activity">
    <reaction evidence="3">
        <text>L-methionine sulfoximine + acetyl-CoA = N-acetyl-L-methionine sulfoximine + CoA + H(+)</text>
        <dbReference type="Rhea" id="RHEA:47660"/>
        <dbReference type="ChEBI" id="CHEBI:15378"/>
        <dbReference type="ChEBI" id="CHEBI:57287"/>
        <dbReference type="ChEBI" id="CHEBI:57288"/>
        <dbReference type="ChEBI" id="CHEBI:87826"/>
        <dbReference type="ChEBI" id="CHEBI:87827"/>
    </reaction>
</comment>
<dbReference type="PANTHER" id="PTHR43072:SF23">
    <property type="entry name" value="UPF0039 PROTEIN C11D3.02C"/>
    <property type="match status" value="1"/>
</dbReference>
<dbReference type="SUPFAM" id="SSF55729">
    <property type="entry name" value="Acyl-CoA N-acyltransferases (Nat)"/>
    <property type="match status" value="1"/>
</dbReference>
<comment type="catalytic activity">
    <reaction evidence="4">
        <text>L-methionine sulfone + acetyl-CoA = N-acetyl-L-methionine sulfone + CoA + H(+)</text>
        <dbReference type="Rhea" id="RHEA:47656"/>
        <dbReference type="ChEBI" id="CHEBI:15378"/>
        <dbReference type="ChEBI" id="CHEBI:57287"/>
        <dbReference type="ChEBI" id="CHEBI:57288"/>
        <dbReference type="ChEBI" id="CHEBI:87824"/>
        <dbReference type="ChEBI" id="CHEBI:87825"/>
    </reaction>
</comment>
<evidence type="ECO:0000256" key="2">
    <source>
        <dbReference type="ARBA" id="ARBA00023315"/>
    </source>
</evidence>
<evidence type="ECO:0000259" key="5">
    <source>
        <dbReference type="PROSITE" id="PS51186"/>
    </source>
</evidence>
<feature type="domain" description="N-acetyltransferase" evidence="5">
    <location>
        <begin position="10"/>
        <end position="172"/>
    </location>
</feature>